<keyword evidence="2" id="KW-0560">Oxidoreductase</keyword>
<comment type="caution">
    <text evidence="4">The sequence shown here is derived from an EMBL/GenBank/DDBJ whole genome shotgun (WGS) entry which is preliminary data.</text>
</comment>
<dbReference type="InterPro" id="IPR003680">
    <property type="entry name" value="Flavodoxin_fold"/>
</dbReference>
<evidence type="ECO:0000313" key="5">
    <source>
        <dbReference type="Proteomes" id="UP000248856"/>
    </source>
</evidence>
<dbReference type="RefSeq" id="WP_111879332.1">
    <property type="nucleotide sequence ID" value="NZ_CBCSGC010000024.1"/>
</dbReference>
<comment type="similarity">
    <text evidence="1">Belongs to the NAD(P)H dehydrogenase (quinone) family.</text>
</comment>
<evidence type="ECO:0000259" key="3">
    <source>
        <dbReference type="Pfam" id="PF02525"/>
    </source>
</evidence>
<dbReference type="AlphaFoldDB" id="A0A328YZA1"/>
<dbReference type="PANTHER" id="PTHR10204">
    <property type="entry name" value="NAD P H OXIDOREDUCTASE-RELATED"/>
    <property type="match status" value="1"/>
</dbReference>
<evidence type="ECO:0000256" key="2">
    <source>
        <dbReference type="ARBA" id="ARBA00023002"/>
    </source>
</evidence>
<evidence type="ECO:0000256" key="1">
    <source>
        <dbReference type="ARBA" id="ARBA00006252"/>
    </source>
</evidence>
<dbReference type="InterPro" id="IPR051545">
    <property type="entry name" value="NAD(P)H_dehydrogenase_qn"/>
</dbReference>
<dbReference type="GO" id="GO:0003955">
    <property type="term" value="F:NAD(P)H dehydrogenase (quinone) activity"/>
    <property type="evidence" value="ECO:0007669"/>
    <property type="project" value="TreeGrafter"/>
</dbReference>
<dbReference type="PANTHER" id="PTHR10204:SF34">
    <property type="entry name" value="NAD(P)H DEHYDROGENASE [QUINONE] 1 ISOFORM 1"/>
    <property type="match status" value="1"/>
</dbReference>
<keyword evidence="5" id="KW-1185">Reference proteome</keyword>
<dbReference type="EMBL" id="QLTA01000036">
    <property type="protein sequence ID" value="RAR77552.1"/>
    <property type="molecule type" value="Genomic_DNA"/>
</dbReference>
<accession>A0A328YZA1</accession>
<sequence>MHTLVILAHPYSKSYCHALYRRVVQQLEKAGHTVDRLHLDEENFDPAMRGADLAVYARGQSADPAVSRYQERIDAARQLVFIFPIWWEVMPALLKGFIDKVFTKGWAYEPARFGMKGHLTHIERAVVVTTMNTPKWAYRWLYGDAVQRALVRGTLRKCGVRKVEWVALSPVSHATDARRQAWLDQVAAMFAA</sequence>
<dbReference type="OrthoDB" id="9798454at2"/>
<protein>
    <submittedName>
        <fullName evidence="4">Putative NADPH-quinone reductase</fullName>
    </submittedName>
</protein>
<evidence type="ECO:0000313" key="4">
    <source>
        <dbReference type="EMBL" id="RAR77552.1"/>
    </source>
</evidence>
<reference evidence="4 5" key="1">
    <citation type="submission" date="2018-06" db="EMBL/GenBank/DDBJ databases">
        <title>Genomic Encyclopedia of Archaeal and Bacterial Type Strains, Phase II (KMG-II): from individual species to whole genera.</title>
        <authorList>
            <person name="Goeker M."/>
        </authorList>
    </citation>
    <scope>NUCLEOTIDE SEQUENCE [LARGE SCALE GENOMIC DNA]</scope>
    <source>
        <strain evidence="4 5">CFPB 3232</strain>
    </source>
</reference>
<dbReference type="Pfam" id="PF02525">
    <property type="entry name" value="Flavodoxin_2"/>
    <property type="match status" value="1"/>
</dbReference>
<dbReference type="GO" id="GO:0005829">
    <property type="term" value="C:cytosol"/>
    <property type="evidence" value="ECO:0007669"/>
    <property type="project" value="TreeGrafter"/>
</dbReference>
<dbReference type="InterPro" id="IPR029039">
    <property type="entry name" value="Flavoprotein-like_sf"/>
</dbReference>
<dbReference type="Gene3D" id="3.40.50.360">
    <property type="match status" value="1"/>
</dbReference>
<dbReference type="SUPFAM" id="SSF52218">
    <property type="entry name" value="Flavoproteins"/>
    <property type="match status" value="1"/>
</dbReference>
<organism evidence="4 5">
    <name type="scientific">Paracidovorax anthurii</name>
    <dbReference type="NCBI Taxonomy" id="78229"/>
    <lineage>
        <taxon>Bacteria</taxon>
        <taxon>Pseudomonadati</taxon>
        <taxon>Pseudomonadota</taxon>
        <taxon>Betaproteobacteria</taxon>
        <taxon>Burkholderiales</taxon>
        <taxon>Comamonadaceae</taxon>
        <taxon>Paracidovorax</taxon>
    </lineage>
</organism>
<feature type="domain" description="Flavodoxin-like fold" evidence="3">
    <location>
        <begin position="1"/>
        <end position="186"/>
    </location>
</feature>
<proteinExistence type="inferred from homology"/>
<gene>
    <name evidence="4" type="ORF">AX018_103632</name>
</gene>
<dbReference type="Proteomes" id="UP000248856">
    <property type="component" value="Unassembled WGS sequence"/>
</dbReference>
<name>A0A328YZA1_9BURK</name>